<evidence type="ECO:0000313" key="1">
    <source>
        <dbReference type="EMBL" id="KAK0367510.1"/>
    </source>
</evidence>
<name>A0ABQ9P5Y3_9PEZI</name>
<organism evidence="1 2">
    <name type="scientific">Colletotrichum limetticola</name>
    <dbReference type="NCBI Taxonomy" id="1209924"/>
    <lineage>
        <taxon>Eukaryota</taxon>
        <taxon>Fungi</taxon>
        <taxon>Dikarya</taxon>
        <taxon>Ascomycota</taxon>
        <taxon>Pezizomycotina</taxon>
        <taxon>Sordariomycetes</taxon>
        <taxon>Hypocreomycetidae</taxon>
        <taxon>Glomerellales</taxon>
        <taxon>Glomerellaceae</taxon>
        <taxon>Colletotrichum</taxon>
        <taxon>Colletotrichum acutatum species complex</taxon>
    </lineage>
</organism>
<proteinExistence type="predicted"/>
<sequence length="116" mass="13231">MKKFRLKSSSDENLVRKCAKEVGMHQIHKQCYIREWHTITDEEYEPVADTAFLVVDMRTAEDCAVRIYTSDAEYKSMVGIENKGYAVIIPWEPGLNILCNGNCKVAEVIAIEDKST</sequence>
<dbReference type="EMBL" id="JARUPT010001370">
    <property type="protein sequence ID" value="KAK0367510.1"/>
    <property type="molecule type" value="Genomic_DNA"/>
</dbReference>
<evidence type="ECO:0000313" key="2">
    <source>
        <dbReference type="Proteomes" id="UP001169217"/>
    </source>
</evidence>
<reference evidence="1" key="1">
    <citation type="submission" date="2023-04" db="EMBL/GenBank/DDBJ databases">
        <title>Colletotrichum limetticola genome sequence.</title>
        <authorList>
            <person name="Baroncelli R."/>
        </authorList>
    </citation>
    <scope>NUCLEOTIDE SEQUENCE</scope>
    <source>
        <strain evidence="1">KLA-Anderson</strain>
    </source>
</reference>
<accession>A0ABQ9P5Y3</accession>
<protein>
    <submittedName>
        <fullName evidence="1">Uncharacterized protein</fullName>
    </submittedName>
</protein>
<keyword evidence="2" id="KW-1185">Reference proteome</keyword>
<comment type="caution">
    <text evidence="1">The sequence shown here is derived from an EMBL/GenBank/DDBJ whole genome shotgun (WGS) entry which is preliminary data.</text>
</comment>
<gene>
    <name evidence="1" type="ORF">CLIM01_15134</name>
</gene>
<dbReference type="Proteomes" id="UP001169217">
    <property type="component" value="Unassembled WGS sequence"/>
</dbReference>